<gene>
    <name evidence="1" type="ORF">WMSIL1_LOCUS7586</name>
</gene>
<dbReference type="EMBL" id="CABIJS010000277">
    <property type="protein sequence ID" value="VUZ48096.1"/>
    <property type="molecule type" value="Genomic_DNA"/>
</dbReference>
<reference evidence="1 2" key="1">
    <citation type="submission" date="2019-07" db="EMBL/GenBank/DDBJ databases">
        <authorList>
            <person name="Jastrzebski P J."/>
            <person name="Paukszto L."/>
            <person name="Jastrzebski P J."/>
        </authorList>
    </citation>
    <scope>NUCLEOTIDE SEQUENCE [LARGE SCALE GENOMIC DNA]</scope>
    <source>
        <strain evidence="1 2">WMS-il1</strain>
    </source>
</reference>
<name>A0A564YLK3_HYMDI</name>
<organism evidence="1 2">
    <name type="scientific">Hymenolepis diminuta</name>
    <name type="common">Rat tapeworm</name>
    <dbReference type="NCBI Taxonomy" id="6216"/>
    <lineage>
        <taxon>Eukaryota</taxon>
        <taxon>Metazoa</taxon>
        <taxon>Spiralia</taxon>
        <taxon>Lophotrochozoa</taxon>
        <taxon>Platyhelminthes</taxon>
        <taxon>Cestoda</taxon>
        <taxon>Eucestoda</taxon>
        <taxon>Cyclophyllidea</taxon>
        <taxon>Hymenolepididae</taxon>
        <taxon>Hymenolepis</taxon>
    </lineage>
</organism>
<sequence length="168" mass="18844">MRMAVLNYVTGSRPQITSSATQSPRKMLSWIGARSFVCQVIQDTPNNGVFSTSNVPKCSSNSNYMKENGRMFLHFKNLGSLDSKKEISFFVSTSSLEGGEVPHLHRNLASVIRERLATRKVVFGNTVVSIFNSECSNLETELKLPDRICWRIGSFQSESLEALRFSIK</sequence>
<accession>A0A564YLK3</accession>
<dbReference type="AlphaFoldDB" id="A0A564YLK3"/>
<proteinExistence type="predicted"/>
<evidence type="ECO:0000313" key="2">
    <source>
        <dbReference type="Proteomes" id="UP000321570"/>
    </source>
</evidence>
<dbReference type="Proteomes" id="UP000321570">
    <property type="component" value="Unassembled WGS sequence"/>
</dbReference>
<keyword evidence="2" id="KW-1185">Reference proteome</keyword>
<protein>
    <submittedName>
        <fullName evidence="1">Uncharacterized protein</fullName>
    </submittedName>
</protein>
<evidence type="ECO:0000313" key="1">
    <source>
        <dbReference type="EMBL" id="VUZ48096.1"/>
    </source>
</evidence>